<feature type="non-terminal residue" evidence="2">
    <location>
        <position position="207"/>
    </location>
</feature>
<name>A0A3S5FED4_9PLAT</name>
<dbReference type="Proteomes" id="UP000784294">
    <property type="component" value="Unassembled WGS sequence"/>
</dbReference>
<proteinExistence type="predicted"/>
<feature type="compositionally biased region" description="Basic residues" evidence="1">
    <location>
        <begin position="57"/>
        <end position="88"/>
    </location>
</feature>
<comment type="caution">
    <text evidence="2">The sequence shown here is derived from an EMBL/GenBank/DDBJ whole genome shotgun (WGS) entry which is preliminary data.</text>
</comment>
<protein>
    <submittedName>
        <fullName evidence="2">Uncharacterized protein</fullName>
    </submittedName>
</protein>
<sequence>MSESRRVWSNHGLGWQKTLEQASRGCASKSGPIVRSRGSSKPVAVLTLGLLPPRLRRSRRHDRRWPSPHRHTHPPPHRHTLKHTHTHTHTSLASVLRRQSPDRHVREVRMWLGPLPFAHSPNPYSPLPTRHSPLRTPHSTLPSSHLPTQTLSLSSWGGQAETTSAGGSGLDWASKRSRRDRPFGRPTNTRQALGTGDQSTLRLSRRA</sequence>
<feature type="compositionally biased region" description="Polar residues" evidence="1">
    <location>
        <begin position="186"/>
        <end position="207"/>
    </location>
</feature>
<feature type="region of interest" description="Disordered" evidence="1">
    <location>
        <begin position="117"/>
        <end position="207"/>
    </location>
</feature>
<dbReference type="AlphaFoldDB" id="A0A3S5FED4"/>
<feature type="region of interest" description="Disordered" evidence="1">
    <location>
        <begin position="57"/>
        <end position="99"/>
    </location>
</feature>
<evidence type="ECO:0000256" key="1">
    <source>
        <dbReference type="SAM" id="MobiDB-lite"/>
    </source>
</evidence>
<keyword evidence="3" id="KW-1185">Reference proteome</keyword>
<dbReference type="EMBL" id="CAAALY010068745">
    <property type="protein sequence ID" value="VEL24630.1"/>
    <property type="molecule type" value="Genomic_DNA"/>
</dbReference>
<evidence type="ECO:0000313" key="2">
    <source>
        <dbReference type="EMBL" id="VEL24630.1"/>
    </source>
</evidence>
<gene>
    <name evidence="2" type="ORF">PXEA_LOCUS18070</name>
</gene>
<organism evidence="2 3">
    <name type="scientific">Protopolystoma xenopodis</name>
    <dbReference type="NCBI Taxonomy" id="117903"/>
    <lineage>
        <taxon>Eukaryota</taxon>
        <taxon>Metazoa</taxon>
        <taxon>Spiralia</taxon>
        <taxon>Lophotrochozoa</taxon>
        <taxon>Platyhelminthes</taxon>
        <taxon>Monogenea</taxon>
        <taxon>Polyopisthocotylea</taxon>
        <taxon>Polystomatidea</taxon>
        <taxon>Polystomatidae</taxon>
        <taxon>Protopolystoma</taxon>
    </lineage>
</organism>
<feature type="compositionally biased region" description="Polar residues" evidence="1">
    <location>
        <begin position="137"/>
        <end position="165"/>
    </location>
</feature>
<accession>A0A3S5FED4</accession>
<evidence type="ECO:0000313" key="3">
    <source>
        <dbReference type="Proteomes" id="UP000784294"/>
    </source>
</evidence>
<reference evidence="2" key="1">
    <citation type="submission" date="2018-11" db="EMBL/GenBank/DDBJ databases">
        <authorList>
            <consortium name="Pathogen Informatics"/>
        </authorList>
    </citation>
    <scope>NUCLEOTIDE SEQUENCE</scope>
</reference>